<sequence length="46" mass="5636">MRLLLMAIFWESYSFFYLITKFTSSGEIAIFGRWRWHSSTYQPLRP</sequence>
<proteinExistence type="predicted"/>
<keyword evidence="2" id="KW-1185">Reference proteome</keyword>
<name>A0AAX2D6B9_9PSED</name>
<gene>
    <name evidence="1" type="ORF">SAMN05216476_0601</name>
</gene>
<dbReference type="Proteomes" id="UP000183772">
    <property type="component" value="Chromosome I"/>
</dbReference>
<organism evidence="1 2">
    <name type="scientific">Pseudomonas mediterranea</name>
    <dbReference type="NCBI Taxonomy" id="183795"/>
    <lineage>
        <taxon>Bacteria</taxon>
        <taxon>Pseudomonadati</taxon>
        <taxon>Pseudomonadota</taxon>
        <taxon>Gammaproteobacteria</taxon>
        <taxon>Pseudomonadales</taxon>
        <taxon>Pseudomonadaceae</taxon>
        <taxon>Pseudomonas</taxon>
    </lineage>
</organism>
<dbReference type="EMBL" id="LT629790">
    <property type="protein sequence ID" value="SDU13781.1"/>
    <property type="molecule type" value="Genomic_DNA"/>
</dbReference>
<evidence type="ECO:0000313" key="2">
    <source>
        <dbReference type="Proteomes" id="UP000183772"/>
    </source>
</evidence>
<protein>
    <submittedName>
        <fullName evidence="1">Uncharacterized protein</fullName>
    </submittedName>
</protein>
<reference evidence="1 2" key="1">
    <citation type="submission" date="2016-10" db="EMBL/GenBank/DDBJ databases">
        <authorList>
            <person name="Varghese N."/>
            <person name="Submissions S."/>
        </authorList>
    </citation>
    <scope>NUCLEOTIDE SEQUENCE [LARGE SCALE GENOMIC DNA]</scope>
    <source>
        <strain evidence="1 2">DSM 16733</strain>
    </source>
</reference>
<accession>A0AAX2D6B9</accession>
<evidence type="ECO:0000313" key="1">
    <source>
        <dbReference type="EMBL" id="SDU13781.1"/>
    </source>
</evidence>
<dbReference type="AlphaFoldDB" id="A0AAX2D6B9"/>